<accession>A0A449BF01</accession>
<evidence type="ECO:0000256" key="9">
    <source>
        <dbReference type="NCBIfam" id="TIGR01882"/>
    </source>
</evidence>
<dbReference type="Gene3D" id="3.30.70.360">
    <property type="match status" value="1"/>
</dbReference>
<feature type="active site" description="Proton acceptor" evidence="10">
    <location>
        <position position="171"/>
    </location>
</feature>
<evidence type="ECO:0000256" key="6">
    <source>
        <dbReference type="ARBA" id="ARBA00022801"/>
    </source>
</evidence>
<dbReference type="GO" id="GO:0008270">
    <property type="term" value="F:zinc ion binding"/>
    <property type="evidence" value="ECO:0007669"/>
    <property type="project" value="InterPro"/>
</dbReference>
<dbReference type="STRING" id="1278311.GCA_000428705_00111"/>
<comment type="catalytic activity">
    <reaction evidence="1">
        <text>Release of the N-terminal residue from a tripeptide.</text>
        <dbReference type="EC" id="3.4.11.4"/>
    </reaction>
</comment>
<gene>
    <name evidence="13" type="primary">pepT</name>
    <name evidence="13" type="ORF">NCTC10138_01419</name>
</gene>
<dbReference type="SUPFAM" id="SSF55031">
    <property type="entry name" value="Bacterial exopeptidase dimerisation domain"/>
    <property type="match status" value="1"/>
</dbReference>
<keyword evidence="8" id="KW-0482">Metalloprotease</keyword>
<dbReference type="KEGG" id="aaxa:NCTC10138_01419"/>
<evidence type="ECO:0000259" key="12">
    <source>
        <dbReference type="Pfam" id="PF07687"/>
    </source>
</evidence>
<keyword evidence="7 11" id="KW-0862">Zinc</keyword>
<feature type="binding site" evidence="11">
    <location>
        <position position="138"/>
    </location>
    <ligand>
        <name>Zn(2+)</name>
        <dbReference type="ChEBI" id="CHEBI:29105"/>
        <label>1</label>
    </ligand>
</feature>
<comment type="cofactor">
    <cofactor evidence="11">
        <name>Zn(2+)</name>
        <dbReference type="ChEBI" id="CHEBI:29105"/>
    </cofactor>
    <text evidence="11">Binds 2 Zn(2+) ions per subunit.</text>
</comment>
<evidence type="ECO:0000256" key="11">
    <source>
        <dbReference type="PIRSR" id="PIRSR037215-2"/>
    </source>
</evidence>
<keyword evidence="6 13" id="KW-0378">Hydrolase</keyword>
<dbReference type="InterPro" id="IPR036264">
    <property type="entry name" value="Bact_exopeptidase_dim_dom"/>
</dbReference>
<dbReference type="SUPFAM" id="SSF53187">
    <property type="entry name" value="Zn-dependent exopeptidases"/>
    <property type="match status" value="1"/>
</dbReference>
<keyword evidence="3 13" id="KW-0031">Aminopeptidase</keyword>
<dbReference type="EMBL" id="LR215048">
    <property type="protein sequence ID" value="VEU81029.1"/>
    <property type="molecule type" value="Genomic_DNA"/>
</dbReference>
<feature type="binding site" evidence="11">
    <location>
        <position position="138"/>
    </location>
    <ligand>
        <name>Zn(2+)</name>
        <dbReference type="ChEBI" id="CHEBI:29105"/>
        <label>2</label>
    </ligand>
</feature>
<dbReference type="GO" id="GO:0006518">
    <property type="term" value="P:peptide metabolic process"/>
    <property type="evidence" value="ECO:0007669"/>
    <property type="project" value="InterPro"/>
</dbReference>
<dbReference type="InterPro" id="IPR010161">
    <property type="entry name" value="Peptidase_M20B"/>
</dbReference>
<dbReference type="InterPro" id="IPR011650">
    <property type="entry name" value="Peptidase_M20_dimer"/>
</dbReference>
<dbReference type="Pfam" id="PF01546">
    <property type="entry name" value="Peptidase_M20"/>
    <property type="match status" value="1"/>
</dbReference>
<keyword evidence="14" id="KW-1185">Reference proteome</keyword>
<dbReference type="PIRSF" id="PIRSF037215">
    <property type="entry name" value="Peptidase_M20B"/>
    <property type="match status" value="1"/>
</dbReference>
<dbReference type="PANTHER" id="PTHR42994">
    <property type="entry name" value="PEPTIDASE T"/>
    <property type="match status" value="1"/>
</dbReference>
<evidence type="ECO:0000256" key="2">
    <source>
        <dbReference type="ARBA" id="ARBA00009692"/>
    </source>
</evidence>
<evidence type="ECO:0000256" key="4">
    <source>
        <dbReference type="ARBA" id="ARBA00022670"/>
    </source>
</evidence>
<dbReference type="Proteomes" id="UP000289841">
    <property type="component" value="Chromosome"/>
</dbReference>
<dbReference type="PANTHER" id="PTHR42994:SF1">
    <property type="entry name" value="PEPTIDASE T"/>
    <property type="match status" value="1"/>
</dbReference>
<feature type="binding site" evidence="11">
    <location>
        <position position="172"/>
    </location>
    <ligand>
        <name>Zn(2+)</name>
        <dbReference type="ChEBI" id="CHEBI:29105"/>
        <label>2</label>
    </ligand>
</feature>
<evidence type="ECO:0000313" key="14">
    <source>
        <dbReference type="Proteomes" id="UP000289841"/>
    </source>
</evidence>
<dbReference type="GO" id="GO:0006508">
    <property type="term" value="P:proteolysis"/>
    <property type="evidence" value="ECO:0007669"/>
    <property type="project" value="UniProtKB-UniRule"/>
</dbReference>
<dbReference type="OrthoDB" id="9804934at2"/>
<dbReference type="NCBIfam" id="NF009920">
    <property type="entry name" value="PRK13381.1"/>
    <property type="match status" value="1"/>
</dbReference>
<keyword evidence="5 11" id="KW-0479">Metal-binding</keyword>
<dbReference type="CDD" id="cd03892">
    <property type="entry name" value="M20_peptT"/>
    <property type="match status" value="1"/>
</dbReference>
<dbReference type="Gene3D" id="3.40.630.10">
    <property type="entry name" value="Zn peptidases"/>
    <property type="match status" value="1"/>
</dbReference>
<dbReference type="EC" id="3.4.11.4" evidence="9"/>
<dbReference type="InterPro" id="IPR001261">
    <property type="entry name" value="ArgE/DapE_CS"/>
</dbReference>
<comment type="similarity">
    <text evidence="2">Belongs to the peptidase M20B family.</text>
</comment>
<dbReference type="GO" id="GO:0045148">
    <property type="term" value="F:tripeptide aminopeptidase activity"/>
    <property type="evidence" value="ECO:0007669"/>
    <property type="project" value="UniProtKB-UniRule"/>
</dbReference>
<evidence type="ECO:0000256" key="1">
    <source>
        <dbReference type="ARBA" id="ARBA00000870"/>
    </source>
</evidence>
<dbReference type="NCBIfam" id="TIGR01882">
    <property type="entry name" value="peptidase-T"/>
    <property type="match status" value="1"/>
</dbReference>
<evidence type="ECO:0000313" key="13">
    <source>
        <dbReference type="EMBL" id="VEU81029.1"/>
    </source>
</evidence>
<feature type="binding site" evidence="11">
    <location>
        <position position="194"/>
    </location>
    <ligand>
        <name>Zn(2+)</name>
        <dbReference type="ChEBI" id="CHEBI:29105"/>
        <label>1</label>
    </ligand>
</feature>
<evidence type="ECO:0000256" key="5">
    <source>
        <dbReference type="ARBA" id="ARBA00022723"/>
    </source>
</evidence>
<feature type="binding site" evidence="11">
    <location>
        <position position="77"/>
    </location>
    <ligand>
        <name>Zn(2+)</name>
        <dbReference type="ChEBI" id="CHEBI:29105"/>
        <label>1</label>
    </ligand>
</feature>
<proteinExistence type="inferred from homology"/>
<dbReference type="GO" id="GO:0008237">
    <property type="term" value="F:metallopeptidase activity"/>
    <property type="evidence" value="ECO:0007669"/>
    <property type="project" value="UniProtKB-KW"/>
</dbReference>
<dbReference type="PROSITE" id="PS00759">
    <property type="entry name" value="ARGE_DAPE_CPG2_2"/>
    <property type="match status" value="1"/>
</dbReference>
<organism evidence="13 14">
    <name type="scientific">Haploplasma axanthum</name>
    <name type="common">Acholeplasma axanthum</name>
    <dbReference type="NCBI Taxonomy" id="29552"/>
    <lineage>
        <taxon>Bacteria</taxon>
        <taxon>Bacillati</taxon>
        <taxon>Mycoplasmatota</taxon>
        <taxon>Mollicutes</taxon>
        <taxon>Acholeplasmatales</taxon>
        <taxon>Acholeplasmataceae</taxon>
        <taxon>Haploplasma</taxon>
    </lineage>
</organism>
<feature type="active site" evidence="10">
    <location>
        <position position="79"/>
    </location>
</feature>
<protein>
    <recommendedName>
        <fullName evidence="9">Peptidase T</fullName>
        <ecNumber evidence="9">3.4.11.4</ecNumber>
    </recommendedName>
</protein>
<name>A0A449BF01_HAPAX</name>
<reference evidence="13 14" key="1">
    <citation type="submission" date="2019-01" db="EMBL/GenBank/DDBJ databases">
        <authorList>
            <consortium name="Pathogen Informatics"/>
        </authorList>
    </citation>
    <scope>NUCLEOTIDE SEQUENCE [LARGE SCALE GENOMIC DNA]</scope>
    <source>
        <strain evidence="13 14">NCTC10138</strain>
    </source>
</reference>
<feature type="binding site" evidence="11">
    <location>
        <position position="376"/>
    </location>
    <ligand>
        <name>Zn(2+)</name>
        <dbReference type="ChEBI" id="CHEBI:29105"/>
        <label>2</label>
    </ligand>
</feature>
<evidence type="ECO:0000256" key="8">
    <source>
        <dbReference type="ARBA" id="ARBA00023049"/>
    </source>
</evidence>
<evidence type="ECO:0000256" key="10">
    <source>
        <dbReference type="PIRSR" id="PIRSR037215-1"/>
    </source>
</evidence>
<evidence type="ECO:0000256" key="3">
    <source>
        <dbReference type="ARBA" id="ARBA00022438"/>
    </source>
</evidence>
<keyword evidence="4" id="KW-0645">Protease</keyword>
<dbReference type="InterPro" id="IPR002933">
    <property type="entry name" value="Peptidase_M20"/>
</dbReference>
<feature type="domain" description="Peptidase M20 dimerisation" evidence="12">
    <location>
        <begin position="203"/>
        <end position="303"/>
    </location>
</feature>
<dbReference type="NCBIfam" id="NF003976">
    <property type="entry name" value="PRK05469.1"/>
    <property type="match status" value="1"/>
</dbReference>
<sequence>MNRLVDRFLRYVKIDTQSDPYSETVPSTLKQKDLSNLLVKELKEIGVDGFIDEKGYVYAHLKNNTGKDVKPIGFVAHVDTSPDAPGANVNPKIIKKYDGSDIKLNENITMNSLNSPALKRVIGEDIIVTDGNTLLGADDKAGVAEIMELVNVIVEKKLKHGDIFICFTPDEEIGRGADHFNHEFFKADFAYTLDGSEVGEIEYENFNAASASLTFIGKSIHPGSAKLQMINSMHLAIEFHQMLPVFLNPAYTDEYEGFNHLSEINGEVEKTTANYIIRNHSKEKFNEQKETFKEIANYLNKKYGYNAVELKITDSYYNMYDVIKDHMYIVELAEEAIRNNDIEPISRPIRGGTDGARLTFDGLPCPNLGTGGYNFHGRMEFASINQMEKALDIALEIVKIVSEK</sequence>
<dbReference type="AlphaFoldDB" id="A0A449BF01"/>
<dbReference type="PROSITE" id="PS00758">
    <property type="entry name" value="ARGE_DAPE_CPG2_1"/>
    <property type="match status" value="1"/>
</dbReference>
<dbReference type="Pfam" id="PF07687">
    <property type="entry name" value="M20_dimer"/>
    <property type="match status" value="1"/>
</dbReference>
<evidence type="ECO:0000256" key="7">
    <source>
        <dbReference type="ARBA" id="ARBA00022833"/>
    </source>
</evidence>
<dbReference type="RefSeq" id="WP_026389946.1">
    <property type="nucleotide sequence ID" value="NZ_LR215048.1"/>
</dbReference>